<evidence type="ECO:0000313" key="2">
    <source>
        <dbReference type="Proteomes" id="UP000245250"/>
    </source>
</evidence>
<dbReference type="EMBL" id="CP029255">
    <property type="protein sequence ID" value="AWK04537.1"/>
    <property type="molecule type" value="Genomic_DNA"/>
</dbReference>
<dbReference type="AlphaFoldDB" id="A0A2S1YKD0"/>
<sequence length="209" mass="24637">MSFQKISGMKRLKYNIISQKIVAEQKDIPFIRTNSKSNREYNVFIEVFDTDYIKSFFETFDVSALYAILILDLEHIFIDANLSFISKFKTHDKQIAIVKVEPNFFTTVNHNNRNEISKPFFFRSNDFEQLDLDKVLSKSLYEREIISGNFRKIVLTIDPLKILANKQIDTVVEFYINRTEAFLEEVLKLKEHTLDVNADYISKIEISLR</sequence>
<name>A0A2S1YKD0_9FLAO</name>
<organism evidence="1 2">
    <name type="scientific">Flavobacterium crocinum</name>
    <dbReference type="NCBI Taxonomy" id="2183896"/>
    <lineage>
        <taxon>Bacteria</taxon>
        <taxon>Pseudomonadati</taxon>
        <taxon>Bacteroidota</taxon>
        <taxon>Flavobacteriia</taxon>
        <taxon>Flavobacteriales</taxon>
        <taxon>Flavobacteriaceae</taxon>
        <taxon>Flavobacterium</taxon>
    </lineage>
</organism>
<reference evidence="1 2" key="1">
    <citation type="submission" date="2018-05" db="EMBL/GenBank/DDBJ databases">
        <title>Genome sequencing of Flavobacterium sp. HYN0056.</title>
        <authorList>
            <person name="Yi H."/>
            <person name="Baek C."/>
        </authorList>
    </citation>
    <scope>NUCLEOTIDE SEQUENCE [LARGE SCALE GENOMIC DNA]</scope>
    <source>
        <strain evidence="1 2">HYN0056</strain>
    </source>
</reference>
<evidence type="ECO:0000313" key="1">
    <source>
        <dbReference type="EMBL" id="AWK04537.1"/>
    </source>
</evidence>
<protein>
    <submittedName>
        <fullName evidence="1">Uncharacterized protein</fullName>
    </submittedName>
</protein>
<accession>A0A2S1YKD0</accession>
<dbReference type="Proteomes" id="UP000245250">
    <property type="component" value="Chromosome"/>
</dbReference>
<gene>
    <name evidence="1" type="ORF">HYN56_09965</name>
</gene>
<keyword evidence="2" id="KW-1185">Reference proteome</keyword>
<dbReference type="KEGG" id="fcr:HYN56_09965"/>
<proteinExistence type="predicted"/>